<feature type="chain" id="PRO_5024990275" evidence="1">
    <location>
        <begin position="27"/>
        <end position="72"/>
    </location>
</feature>
<reference evidence="3" key="1">
    <citation type="submission" date="2019-04" db="EMBL/GenBank/DDBJ databases">
        <title>Friends and foes A comparative genomics studyof 23 Aspergillus species from section Flavi.</title>
        <authorList>
            <consortium name="DOE Joint Genome Institute"/>
            <person name="Kjaerbolling I."/>
            <person name="Vesth T."/>
            <person name="Frisvad J.C."/>
            <person name="Nybo J.L."/>
            <person name="Theobald S."/>
            <person name="Kildgaard S."/>
            <person name="Isbrandt T."/>
            <person name="Kuo A."/>
            <person name="Sato A."/>
            <person name="Lyhne E.K."/>
            <person name="Kogle M.E."/>
            <person name="Wiebenga A."/>
            <person name="Kun R.S."/>
            <person name="Lubbers R.J."/>
            <person name="Makela M.R."/>
            <person name="Barry K."/>
            <person name="Chovatia M."/>
            <person name="Clum A."/>
            <person name="Daum C."/>
            <person name="Haridas S."/>
            <person name="He G."/>
            <person name="LaButti K."/>
            <person name="Lipzen A."/>
            <person name="Mondo S."/>
            <person name="Riley R."/>
            <person name="Salamov A."/>
            <person name="Simmons B.A."/>
            <person name="Magnuson J.K."/>
            <person name="Henrissat B."/>
            <person name="Mortensen U.H."/>
            <person name="Larsen T.O."/>
            <person name="Devries R.P."/>
            <person name="Grigoriev I.V."/>
            <person name="Machida M."/>
            <person name="Baker S.E."/>
            <person name="Andersen M.R."/>
        </authorList>
    </citation>
    <scope>NUCLEOTIDE SEQUENCE [LARGE SCALE GENOMIC DNA]</scope>
    <source>
        <strain evidence="3">CBS 130015</strain>
    </source>
</reference>
<gene>
    <name evidence="2" type="ORF">BDV41DRAFT_539374</name>
</gene>
<protein>
    <submittedName>
        <fullName evidence="2">Uncharacterized protein</fullName>
    </submittedName>
</protein>
<accession>A0A5N6VUR6</accession>
<sequence length="72" mass="8531">MQWWRAKGHFSAQLLLWTMKILVLRGERAYVSTHVVDKISYCKSRISKCFSNSQDPEKSWLAFTADRIRQLL</sequence>
<dbReference type="Proteomes" id="UP000325433">
    <property type="component" value="Unassembled WGS sequence"/>
</dbReference>
<evidence type="ECO:0000256" key="1">
    <source>
        <dbReference type="SAM" id="SignalP"/>
    </source>
</evidence>
<proteinExistence type="predicted"/>
<evidence type="ECO:0000313" key="2">
    <source>
        <dbReference type="EMBL" id="KAE8312374.1"/>
    </source>
</evidence>
<dbReference type="AlphaFoldDB" id="A0A5N6VUR6"/>
<keyword evidence="3" id="KW-1185">Reference proteome</keyword>
<organism evidence="2 3">
    <name type="scientific">Aspergillus transmontanensis</name>
    <dbReference type="NCBI Taxonomy" id="1034304"/>
    <lineage>
        <taxon>Eukaryota</taxon>
        <taxon>Fungi</taxon>
        <taxon>Dikarya</taxon>
        <taxon>Ascomycota</taxon>
        <taxon>Pezizomycotina</taxon>
        <taxon>Eurotiomycetes</taxon>
        <taxon>Eurotiomycetidae</taxon>
        <taxon>Eurotiales</taxon>
        <taxon>Aspergillaceae</taxon>
        <taxon>Aspergillus</taxon>
        <taxon>Aspergillus subgen. Circumdati</taxon>
    </lineage>
</organism>
<feature type="signal peptide" evidence="1">
    <location>
        <begin position="1"/>
        <end position="26"/>
    </location>
</feature>
<name>A0A5N6VUR6_9EURO</name>
<keyword evidence="1" id="KW-0732">Signal</keyword>
<evidence type="ECO:0000313" key="3">
    <source>
        <dbReference type="Proteomes" id="UP000325433"/>
    </source>
</evidence>
<dbReference type="EMBL" id="ML738334">
    <property type="protein sequence ID" value="KAE8312374.1"/>
    <property type="molecule type" value="Genomic_DNA"/>
</dbReference>